<name>A0A9N9ISV6_9GLOM</name>
<feature type="region of interest" description="Disordered" evidence="1">
    <location>
        <begin position="78"/>
        <end position="97"/>
    </location>
</feature>
<evidence type="ECO:0000256" key="1">
    <source>
        <dbReference type="SAM" id="MobiDB-lite"/>
    </source>
</evidence>
<feature type="non-terminal residue" evidence="2">
    <location>
        <position position="97"/>
    </location>
</feature>
<dbReference type="AlphaFoldDB" id="A0A9N9ISV6"/>
<comment type="caution">
    <text evidence="2">The sequence shown here is derived from an EMBL/GenBank/DDBJ whole genome shotgun (WGS) entry which is preliminary data.</text>
</comment>
<dbReference type="Proteomes" id="UP000789342">
    <property type="component" value="Unassembled WGS sequence"/>
</dbReference>
<sequence length="97" mass="11087">EELTEEHDIDKRCTKRFDDDGGIVTHRNSEFPMPQPLMSHDVHKVSTMIVDPFVVVNWEVPRSSRHVVIRSLDTSVTERASFDHTSRKKEIGASQTG</sequence>
<evidence type="ECO:0000313" key="3">
    <source>
        <dbReference type="Proteomes" id="UP000789342"/>
    </source>
</evidence>
<gene>
    <name evidence="2" type="ORF">AMORRO_LOCUS15089</name>
</gene>
<reference evidence="2" key="1">
    <citation type="submission" date="2021-06" db="EMBL/GenBank/DDBJ databases">
        <authorList>
            <person name="Kallberg Y."/>
            <person name="Tangrot J."/>
            <person name="Rosling A."/>
        </authorList>
    </citation>
    <scope>NUCLEOTIDE SEQUENCE</scope>
    <source>
        <strain evidence="2">CL551</strain>
    </source>
</reference>
<proteinExistence type="predicted"/>
<organism evidence="2 3">
    <name type="scientific">Acaulospora morrowiae</name>
    <dbReference type="NCBI Taxonomy" id="94023"/>
    <lineage>
        <taxon>Eukaryota</taxon>
        <taxon>Fungi</taxon>
        <taxon>Fungi incertae sedis</taxon>
        <taxon>Mucoromycota</taxon>
        <taxon>Glomeromycotina</taxon>
        <taxon>Glomeromycetes</taxon>
        <taxon>Diversisporales</taxon>
        <taxon>Acaulosporaceae</taxon>
        <taxon>Acaulospora</taxon>
    </lineage>
</organism>
<accession>A0A9N9ISV6</accession>
<evidence type="ECO:0000313" key="2">
    <source>
        <dbReference type="EMBL" id="CAG8746688.1"/>
    </source>
</evidence>
<protein>
    <submittedName>
        <fullName evidence="2">13597_t:CDS:1</fullName>
    </submittedName>
</protein>
<keyword evidence="3" id="KW-1185">Reference proteome</keyword>
<dbReference type="EMBL" id="CAJVPV010033311">
    <property type="protein sequence ID" value="CAG8746688.1"/>
    <property type="molecule type" value="Genomic_DNA"/>
</dbReference>
<feature type="compositionally biased region" description="Basic and acidic residues" evidence="1">
    <location>
        <begin position="80"/>
        <end position="91"/>
    </location>
</feature>